<feature type="region of interest" description="Disordered" evidence="1">
    <location>
        <begin position="141"/>
        <end position="165"/>
    </location>
</feature>
<gene>
    <name evidence="3" type="ORF">B0A54_17767</name>
    <name evidence="2" type="ORF">B0A54_18044</name>
</gene>
<evidence type="ECO:0000313" key="4">
    <source>
        <dbReference type="Proteomes" id="UP000310066"/>
    </source>
</evidence>
<proteinExistence type="predicted"/>
<name>A0A4U0TLX7_9PEZI</name>
<dbReference type="Proteomes" id="UP000310066">
    <property type="component" value="Unassembled WGS sequence"/>
</dbReference>
<dbReference type="EMBL" id="NAJP01000213">
    <property type="protein sequence ID" value="TKA23567.1"/>
    <property type="molecule type" value="Genomic_DNA"/>
</dbReference>
<evidence type="ECO:0000256" key="1">
    <source>
        <dbReference type="SAM" id="MobiDB-lite"/>
    </source>
</evidence>
<evidence type="ECO:0000313" key="3">
    <source>
        <dbReference type="EMBL" id="TKA23567.1"/>
    </source>
</evidence>
<feature type="region of interest" description="Disordered" evidence="1">
    <location>
        <begin position="44"/>
        <end position="63"/>
    </location>
</feature>
<feature type="compositionally biased region" description="Pro residues" evidence="1">
    <location>
        <begin position="147"/>
        <end position="165"/>
    </location>
</feature>
<accession>A0A4U0TLX7</accession>
<organism evidence="2 4">
    <name type="scientific">Friedmanniomyces endolithicus</name>
    <dbReference type="NCBI Taxonomy" id="329885"/>
    <lineage>
        <taxon>Eukaryota</taxon>
        <taxon>Fungi</taxon>
        <taxon>Dikarya</taxon>
        <taxon>Ascomycota</taxon>
        <taxon>Pezizomycotina</taxon>
        <taxon>Dothideomycetes</taxon>
        <taxon>Dothideomycetidae</taxon>
        <taxon>Mycosphaerellales</taxon>
        <taxon>Teratosphaeriaceae</taxon>
        <taxon>Friedmanniomyces</taxon>
    </lineage>
</organism>
<sequence length="165" mass="17467">MPIVPKTAQDIFRGCIEIGHGSPESSAVRQSSLEVSPMADHAARSRLASPEVPESVSNRDRPSSAIQEIVVDNLADELYADELEDSSALGIHTTALFAPAQRSAGTTVWASSAGSCDDHEASVELPEIYDEAMVELAITLQTSPGTNPLPEPLTQPPTPLTLPPK</sequence>
<reference evidence="2 4" key="1">
    <citation type="submission" date="2017-03" db="EMBL/GenBank/DDBJ databases">
        <title>Genomes of endolithic fungi from Antarctica.</title>
        <authorList>
            <person name="Coleine C."/>
            <person name="Masonjones S."/>
            <person name="Stajich J.E."/>
        </authorList>
    </citation>
    <scope>NUCLEOTIDE SEQUENCE [LARGE SCALE GENOMIC DNA]</scope>
    <source>
        <strain evidence="2 4">CCFEE 5311</strain>
    </source>
</reference>
<comment type="caution">
    <text evidence="2">The sequence shown here is derived from an EMBL/GenBank/DDBJ whole genome shotgun (WGS) entry which is preliminary data.</text>
</comment>
<dbReference type="AlphaFoldDB" id="A0A4U0TLX7"/>
<dbReference type="EMBL" id="NAJP01000266">
    <property type="protein sequence ID" value="TKA22665.1"/>
    <property type="molecule type" value="Genomic_DNA"/>
</dbReference>
<evidence type="ECO:0000313" key="2">
    <source>
        <dbReference type="EMBL" id="TKA22665.1"/>
    </source>
</evidence>
<protein>
    <submittedName>
        <fullName evidence="2">Uncharacterized protein</fullName>
    </submittedName>
</protein>